<feature type="domain" description="DUF4097" evidence="1">
    <location>
        <begin position="163"/>
        <end position="265"/>
    </location>
</feature>
<dbReference type="Proteomes" id="UP000744769">
    <property type="component" value="Unassembled WGS sequence"/>
</dbReference>
<dbReference type="RefSeq" id="WP_166197077.1">
    <property type="nucleotide sequence ID" value="NZ_JAAOIV010000008.1"/>
</dbReference>
<keyword evidence="3" id="KW-1185">Reference proteome</keyword>
<dbReference type="InterPro" id="IPR025164">
    <property type="entry name" value="Toastrack_DUF4097"/>
</dbReference>
<evidence type="ECO:0000313" key="2">
    <source>
        <dbReference type="EMBL" id="NHN56408.1"/>
    </source>
</evidence>
<protein>
    <submittedName>
        <fullName evidence="2">DUF4097 domain-containing protein</fullName>
    </submittedName>
</protein>
<proteinExistence type="predicted"/>
<evidence type="ECO:0000259" key="1">
    <source>
        <dbReference type="Pfam" id="PF13349"/>
    </source>
</evidence>
<sequence>MSEQWEITGPKVLDIGDEHERVEALDVGLVAGRVDVVTHDDSPTARIEAQEIEGRPLRVTWDGRMVRVTHVQPEHGTIWESLKAWGSDERARAVVSISVPSGTQGSVSTVSAEAVVSGLRHTAKVNTVSGDLTIDDLEGDIDAHTVSGSIEGLGLRGSFTGNSVSGSITVQRSRLDPIRLNTVSGDLTMDLEQSDATVRSSSVSGDVTLRLAPGTGYAVRVTTMSGTAVVDGRKITGMLGKGGTFTEGNGGLKVKANSVSGNVTILRGGHADAGATLATDPT</sequence>
<name>A0A967B165_9MICO</name>
<organism evidence="2 3">
    <name type="scientific">Metallococcus carri</name>
    <dbReference type="NCBI Taxonomy" id="1656884"/>
    <lineage>
        <taxon>Bacteria</taxon>
        <taxon>Bacillati</taxon>
        <taxon>Actinomycetota</taxon>
        <taxon>Actinomycetes</taxon>
        <taxon>Micrococcales</taxon>
        <taxon>Dermacoccaceae</taxon>
        <taxon>Metallococcus</taxon>
    </lineage>
</organism>
<comment type="caution">
    <text evidence="2">The sequence shown here is derived from an EMBL/GenBank/DDBJ whole genome shotgun (WGS) entry which is preliminary data.</text>
</comment>
<gene>
    <name evidence="2" type="ORF">G9U51_11530</name>
</gene>
<evidence type="ECO:0000313" key="3">
    <source>
        <dbReference type="Proteomes" id="UP000744769"/>
    </source>
</evidence>
<reference evidence="2" key="1">
    <citation type="submission" date="2020-03" db="EMBL/GenBank/DDBJ databases">
        <title>Draft sequencing of Calidifontibacter sp. DB0510.</title>
        <authorList>
            <person name="Kim D.-U."/>
        </authorList>
    </citation>
    <scope>NUCLEOTIDE SEQUENCE</scope>
    <source>
        <strain evidence="2">DB0510</strain>
    </source>
</reference>
<dbReference type="EMBL" id="JAAOIV010000008">
    <property type="protein sequence ID" value="NHN56408.1"/>
    <property type="molecule type" value="Genomic_DNA"/>
</dbReference>
<dbReference type="AlphaFoldDB" id="A0A967B165"/>
<dbReference type="Pfam" id="PF13349">
    <property type="entry name" value="DUF4097"/>
    <property type="match status" value="1"/>
</dbReference>
<accession>A0A967B165</accession>